<evidence type="ECO:0000259" key="7">
    <source>
        <dbReference type="Pfam" id="PF12698"/>
    </source>
</evidence>
<dbReference type="AlphaFoldDB" id="A0A1H5MVE7"/>
<name>A0A1H5MVE7_9ACTN</name>
<evidence type="ECO:0000256" key="4">
    <source>
        <dbReference type="ARBA" id="ARBA00022989"/>
    </source>
</evidence>
<feature type="transmembrane region" description="Helical" evidence="6">
    <location>
        <begin position="220"/>
        <end position="245"/>
    </location>
</feature>
<evidence type="ECO:0000256" key="5">
    <source>
        <dbReference type="ARBA" id="ARBA00023136"/>
    </source>
</evidence>
<dbReference type="PANTHER" id="PTHR30294:SF29">
    <property type="entry name" value="MULTIDRUG ABC TRANSPORTER PERMEASE YBHS-RELATED"/>
    <property type="match status" value="1"/>
</dbReference>
<feature type="transmembrane region" description="Helical" evidence="6">
    <location>
        <begin position="27"/>
        <end position="48"/>
    </location>
</feature>
<dbReference type="InterPro" id="IPR051449">
    <property type="entry name" value="ABC-2_transporter_component"/>
</dbReference>
<sequence>MSRPLSFREAATLVARREFGQRIRERSFFISLLITLGILAVVVLLPRFTDFGSGSFDVALVGEPSGLQEAVSHQASVADVEVSFQSVADAAEAEQAVRDGDLDAYVDGDSIVVDQSLDDTLRAVLQNAYSQVEGARALESAGIDPADVSAALTSATLQTVTLDPDADERETRGGIAFFGTIVLFGQLITYSMWVAMGVVEEKSSRVVEVILATIPARALLAGKIVGIGLLGLVQLALIGGLGLVLASALGAIELSGPMITPVLTALGWFVLGFAAYASLSAAAAARISRQEDLQNVTTPVNTLMMVSYFGAFYVFLNQDAAAAGVLSVVPPFSALIMPLRMARGDAAGWEVGLALGLMLALIAVLVVLAARIYEGAVLRMGAKVSLKDAWAARRKATS</sequence>
<organism evidence="8 9">
    <name type="scientific">Jiangella alba</name>
    <dbReference type="NCBI Taxonomy" id="561176"/>
    <lineage>
        <taxon>Bacteria</taxon>
        <taxon>Bacillati</taxon>
        <taxon>Actinomycetota</taxon>
        <taxon>Actinomycetes</taxon>
        <taxon>Jiangellales</taxon>
        <taxon>Jiangellaceae</taxon>
        <taxon>Jiangella</taxon>
    </lineage>
</organism>
<evidence type="ECO:0000256" key="1">
    <source>
        <dbReference type="ARBA" id="ARBA00004651"/>
    </source>
</evidence>
<evidence type="ECO:0000313" key="9">
    <source>
        <dbReference type="Proteomes" id="UP000181980"/>
    </source>
</evidence>
<dbReference type="OrthoDB" id="3268959at2"/>
<keyword evidence="2" id="KW-1003">Cell membrane</keyword>
<keyword evidence="9" id="KW-1185">Reference proteome</keyword>
<proteinExistence type="predicted"/>
<evidence type="ECO:0000256" key="3">
    <source>
        <dbReference type="ARBA" id="ARBA00022692"/>
    </source>
</evidence>
<reference evidence="9" key="1">
    <citation type="submission" date="2016-10" db="EMBL/GenBank/DDBJ databases">
        <authorList>
            <person name="Varghese N."/>
            <person name="Submissions S."/>
        </authorList>
    </citation>
    <scope>NUCLEOTIDE SEQUENCE [LARGE SCALE GENOMIC DNA]</scope>
    <source>
        <strain evidence="9">DSM 45237</strain>
    </source>
</reference>
<dbReference type="STRING" id="561176.SAMN04488561_3411"/>
<keyword evidence="3 6" id="KW-0812">Transmembrane</keyword>
<dbReference type="EMBL" id="FNUC01000003">
    <property type="protein sequence ID" value="SEE92601.1"/>
    <property type="molecule type" value="Genomic_DNA"/>
</dbReference>
<protein>
    <submittedName>
        <fullName evidence="8">ABC-2 type transport system permease protein</fullName>
    </submittedName>
</protein>
<gene>
    <name evidence="8" type="ORF">SAMN04488561_3411</name>
</gene>
<feature type="domain" description="ABC-2 type transporter transmembrane" evidence="7">
    <location>
        <begin position="27"/>
        <end position="370"/>
    </location>
</feature>
<dbReference type="GO" id="GO:0005886">
    <property type="term" value="C:plasma membrane"/>
    <property type="evidence" value="ECO:0007669"/>
    <property type="project" value="UniProtKB-SubCell"/>
</dbReference>
<evidence type="ECO:0000256" key="2">
    <source>
        <dbReference type="ARBA" id="ARBA00022475"/>
    </source>
</evidence>
<evidence type="ECO:0000256" key="6">
    <source>
        <dbReference type="SAM" id="Phobius"/>
    </source>
</evidence>
<comment type="subcellular location">
    <subcellularLocation>
        <location evidence="1">Cell membrane</location>
        <topology evidence="1">Multi-pass membrane protein</topology>
    </subcellularLocation>
</comment>
<dbReference type="Pfam" id="PF12698">
    <property type="entry name" value="ABC2_membrane_3"/>
    <property type="match status" value="1"/>
</dbReference>
<feature type="transmembrane region" description="Helical" evidence="6">
    <location>
        <begin position="351"/>
        <end position="373"/>
    </location>
</feature>
<keyword evidence="4 6" id="KW-1133">Transmembrane helix</keyword>
<dbReference type="InterPro" id="IPR013525">
    <property type="entry name" value="ABC2_TM"/>
</dbReference>
<evidence type="ECO:0000313" key="8">
    <source>
        <dbReference type="EMBL" id="SEE92601.1"/>
    </source>
</evidence>
<keyword evidence="5 6" id="KW-0472">Membrane</keyword>
<accession>A0A1H5MVE7</accession>
<dbReference type="GO" id="GO:0140359">
    <property type="term" value="F:ABC-type transporter activity"/>
    <property type="evidence" value="ECO:0007669"/>
    <property type="project" value="InterPro"/>
</dbReference>
<dbReference type="RefSeq" id="WP_069114743.1">
    <property type="nucleotide sequence ID" value="NZ_FNUC01000003.1"/>
</dbReference>
<dbReference type="PANTHER" id="PTHR30294">
    <property type="entry name" value="MEMBRANE COMPONENT OF ABC TRANSPORTER YHHJ-RELATED"/>
    <property type="match status" value="1"/>
</dbReference>
<feature type="transmembrane region" description="Helical" evidence="6">
    <location>
        <begin position="175"/>
        <end position="199"/>
    </location>
</feature>
<feature type="transmembrane region" description="Helical" evidence="6">
    <location>
        <begin position="321"/>
        <end position="339"/>
    </location>
</feature>
<dbReference type="Proteomes" id="UP000181980">
    <property type="component" value="Unassembled WGS sequence"/>
</dbReference>
<feature type="transmembrane region" description="Helical" evidence="6">
    <location>
        <begin position="265"/>
        <end position="284"/>
    </location>
</feature>
<feature type="transmembrane region" description="Helical" evidence="6">
    <location>
        <begin position="296"/>
        <end position="315"/>
    </location>
</feature>